<keyword evidence="3" id="KW-1185">Reference proteome</keyword>
<sequence>MWAGRGGIIAGREEPDLAGIRRRGFWGVGWGPDLAISIGAMVGPDLVGFVSAGVTSRAVIEGEWGAVCGRLEELGVVAWENGGGGRLGKGDFRRCGGLQVRGGTRKSPEAGARATVKGREGGVLMELQDLNR</sequence>
<reference evidence="1" key="1">
    <citation type="submission" date="2023-07" db="EMBL/GenBank/DDBJ databases">
        <title>draft genome sequence of fig (Ficus carica).</title>
        <authorList>
            <person name="Takahashi T."/>
            <person name="Nishimura K."/>
        </authorList>
    </citation>
    <scope>NUCLEOTIDE SEQUENCE</scope>
</reference>
<organism evidence="1 3">
    <name type="scientific">Ficus carica</name>
    <name type="common">Common fig</name>
    <dbReference type="NCBI Taxonomy" id="3494"/>
    <lineage>
        <taxon>Eukaryota</taxon>
        <taxon>Viridiplantae</taxon>
        <taxon>Streptophyta</taxon>
        <taxon>Embryophyta</taxon>
        <taxon>Tracheophyta</taxon>
        <taxon>Spermatophyta</taxon>
        <taxon>Magnoliopsida</taxon>
        <taxon>eudicotyledons</taxon>
        <taxon>Gunneridae</taxon>
        <taxon>Pentapetalae</taxon>
        <taxon>rosids</taxon>
        <taxon>fabids</taxon>
        <taxon>Rosales</taxon>
        <taxon>Moraceae</taxon>
        <taxon>Ficeae</taxon>
        <taxon>Ficus</taxon>
    </lineage>
</organism>
<dbReference type="AlphaFoldDB" id="A0AA88EJE0"/>
<name>A0AA88EJE0_FICCA</name>
<comment type="caution">
    <text evidence="1">The sequence shown here is derived from an EMBL/GenBank/DDBJ whole genome shotgun (WGS) entry which is preliminary data.</text>
</comment>
<proteinExistence type="predicted"/>
<dbReference type="Proteomes" id="UP001187192">
    <property type="component" value="Unassembled WGS sequence"/>
</dbReference>
<evidence type="ECO:0000313" key="1">
    <source>
        <dbReference type="EMBL" id="GMN72046.1"/>
    </source>
</evidence>
<evidence type="ECO:0000313" key="2">
    <source>
        <dbReference type="EMBL" id="GMN72134.1"/>
    </source>
</evidence>
<dbReference type="EMBL" id="BTGU01019255">
    <property type="protein sequence ID" value="GMN72046.1"/>
    <property type="molecule type" value="Genomic_DNA"/>
</dbReference>
<protein>
    <submittedName>
        <fullName evidence="1">Uncharacterized protein</fullName>
    </submittedName>
</protein>
<evidence type="ECO:0000313" key="3">
    <source>
        <dbReference type="Proteomes" id="UP001187192"/>
    </source>
</evidence>
<dbReference type="EMBL" id="BTGU01019279">
    <property type="protein sequence ID" value="GMN72134.1"/>
    <property type="molecule type" value="Genomic_DNA"/>
</dbReference>
<gene>
    <name evidence="1" type="ORF">TIFTF001_055992</name>
    <name evidence="2" type="ORF">TIFTF001_055995</name>
</gene>
<accession>A0AA88EJE0</accession>